<dbReference type="Gene3D" id="3.40.50.720">
    <property type="entry name" value="NAD(P)-binding Rossmann-like Domain"/>
    <property type="match status" value="1"/>
</dbReference>
<dbReference type="SUPFAM" id="SSF51735">
    <property type="entry name" value="NAD(P)-binding Rossmann-fold domains"/>
    <property type="match status" value="1"/>
</dbReference>
<dbReference type="InterPro" id="IPR020904">
    <property type="entry name" value="Sc_DH/Rdtase_CS"/>
</dbReference>
<dbReference type="PANTHER" id="PTHR45024">
    <property type="entry name" value="DEHYDROGENASES, SHORT CHAIN"/>
    <property type="match status" value="1"/>
</dbReference>
<dbReference type="InterPro" id="IPR051687">
    <property type="entry name" value="Peroxisomal_Beta-Oxidation"/>
</dbReference>
<proteinExistence type="inferred from homology"/>
<dbReference type="OrthoDB" id="9804774at2"/>
<dbReference type="InterPro" id="IPR002347">
    <property type="entry name" value="SDR_fam"/>
</dbReference>
<protein>
    <submittedName>
        <fullName evidence="3">Short-chain dehydrogenase</fullName>
    </submittedName>
</protein>
<evidence type="ECO:0000256" key="2">
    <source>
        <dbReference type="ARBA" id="ARBA00023002"/>
    </source>
</evidence>
<dbReference type="PANTHER" id="PTHR45024:SF2">
    <property type="entry name" value="SCP2 DOMAIN-CONTAINING PROTEIN"/>
    <property type="match status" value="1"/>
</dbReference>
<dbReference type="InterPro" id="IPR036291">
    <property type="entry name" value="NAD(P)-bd_dom_sf"/>
</dbReference>
<accession>A0A1C1YTF9</accession>
<dbReference type="AlphaFoldDB" id="A0A1C1YTF9"/>
<dbReference type="Proteomes" id="UP000094795">
    <property type="component" value="Unassembled WGS sequence"/>
</dbReference>
<comment type="similarity">
    <text evidence="1">Belongs to the short-chain dehydrogenases/reductases (SDR) family.</text>
</comment>
<dbReference type="EMBL" id="LQZT01000034">
    <property type="protein sequence ID" value="OCW56808.1"/>
    <property type="molecule type" value="Genomic_DNA"/>
</dbReference>
<sequence>MTITQPDFTGRTVLITGAGRGLGLAYARETGRLGATVLLHDVGANADGAGTDPAIAENAVAMLRGERIDAHPFHCRIDTRDACHGLVSDCLAVNGRLDAVIHNAGWVGYQGIEAVEETSFDHMMAVMAKAPLWIAQAAWPAMREAGYGRIVLTTSCRALYPQYVQKGLASYAAAKMAAVGIVHVLADEGTEHGIIVNAVSPVAKTRMWGVKGEPDDLRPEAVAPGVAFLASNACTQGGWILRAANGQFHATRAVEAEGVDYPYDLRAVPVGTAAAVASAWDRIAIAAREARG</sequence>
<comment type="caution">
    <text evidence="3">The sequence shown here is derived from an EMBL/GenBank/DDBJ whole genome shotgun (WGS) entry which is preliminary data.</text>
</comment>
<evidence type="ECO:0000313" key="3">
    <source>
        <dbReference type="EMBL" id="OCW56808.1"/>
    </source>
</evidence>
<dbReference type="PRINTS" id="PR00081">
    <property type="entry name" value="GDHRDH"/>
</dbReference>
<gene>
    <name evidence="3" type="ORF">AWJ14_16185</name>
</gene>
<reference evidence="3 4" key="1">
    <citation type="submission" date="2015-12" db="EMBL/GenBank/DDBJ databases">
        <authorList>
            <person name="Shamseldin A."/>
            <person name="Moawad H."/>
            <person name="Abd El-Rahim W.M."/>
            <person name="Sadowsky M.J."/>
        </authorList>
    </citation>
    <scope>NUCLEOTIDE SEQUENCE [LARGE SCALE GENOMIC DNA]</scope>
    <source>
        <strain evidence="3 4">JC234</strain>
    </source>
</reference>
<dbReference type="GO" id="GO:0016491">
    <property type="term" value="F:oxidoreductase activity"/>
    <property type="evidence" value="ECO:0007669"/>
    <property type="project" value="UniProtKB-KW"/>
</dbReference>
<evidence type="ECO:0000313" key="4">
    <source>
        <dbReference type="Proteomes" id="UP000094795"/>
    </source>
</evidence>
<organism evidence="3 4">
    <name type="scientific">Hoeflea olei</name>
    <dbReference type="NCBI Taxonomy" id="1480615"/>
    <lineage>
        <taxon>Bacteria</taxon>
        <taxon>Pseudomonadati</taxon>
        <taxon>Pseudomonadota</taxon>
        <taxon>Alphaproteobacteria</taxon>
        <taxon>Hyphomicrobiales</taxon>
        <taxon>Rhizobiaceae</taxon>
        <taxon>Hoeflea</taxon>
    </lineage>
</organism>
<dbReference type="Pfam" id="PF00106">
    <property type="entry name" value="adh_short"/>
    <property type="match status" value="1"/>
</dbReference>
<keyword evidence="4" id="KW-1185">Reference proteome</keyword>
<dbReference type="STRING" id="1480615.AWJ14_16185"/>
<dbReference type="PROSITE" id="PS00061">
    <property type="entry name" value="ADH_SHORT"/>
    <property type="match status" value="1"/>
</dbReference>
<evidence type="ECO:0000256" key="1">
    <source>
        <dbReference type="ARBA" id="ARBA00006484"/>
    </source>
</evidence>
<keyword evidence="2" id="KW-0560">Oxidoreductase</keyword>
<name>A0A1C1YTF9_9HYPH</name>